<feature type="compositionally biased region" description="Low complexity" evidence="1">
    <location>
        <begin position="167"/>
        <end position="181"/>
    </location>
</feature>
<gene>
    <name evidence="2" type="ORF">AMSG_07263</name>
</gene>
<reference evidence="2 3" key="1">
    <citation type="submission" date="2010-05" db="EMBL/GenBank/DDBJ databases">
        <title>The Genome Sequence of Thecamonas trahens ATCC 50062.</title>
        <authorList>
            <consortium name="The Broad Institute Genome Sequencing Platform"/>
            <person name="Russ C."/>
            <person name="Cuomo C."/>
            <person name="Shea T."/>
            <person name="Young S.K."/>
            <person name="Zeng Q."/>
            <person name="Koehrsen M."/>
            <person name="Haas B."/>
            <person name="Borodovsky M."/>
            <person name="Guigo R."/>
            <person name="Alvarado L."/>
            <person name="Berlin A."/>
            <person name="Bochicchio J."/>
            <person name="Borenstein D."/>
            <person name="Chapman S."/>
            <person name="Chen Z."/>
            <person name="Freedman E."/>
            <person name="Gellesch M."/>
            <person name="Goldberg J."/>
            <person name="Griggs A."/>
            <person name="Gujja S."/>
            <person name="Heilman E."/>
            <person name="Heiman D."/>
            <person name="Hepburn T."/>
            <person name="Howarth C."/>
            <person name="Jen D."/>
            <person name="Larson L."/>
            <person name="Mehta T."/>
            <person name="Park D."/>
            <person name="Pearson M."/>
            <person name="Roberts A."/>
            <person name="Saif S."/>
            <person name="Shenoy N."/>
            <person name="Sisk P."/>
            <person name="Stolte C."/>
            <person name="Sykes S."/>
            <person name="Thomson T."/>
            <person name="Walk T."/>
            <person name="White J."/>
            <person name="Yandava C."/>
            <person name="Burger G."/>
            <person name="Gray M.W."/>
            <person name="Holland P.W.H."/>
            <person name="King N."/>
            <person name="Lang F.B.F."/>
            <person name="Roger A.J."/>
            <person name="Ruiz-Trillo I."/>
            <person name="Lander E."/>
            <person name="Nusbaum C."/>
        </authorList>
    </citation>
    <scope>NUCLEOTIDE SEQUENCE [LARGE SCALE GENOMIC DNA]</scope>
    <source>
        <strain evidence="2 3">ATCC 50062</strain>
    </source>
</reference>
<feature type="region of interest" description="Disordered" evidence="1">
    <location>
        <begin position="1"/>
        <end position="90"/>
    </location>
</feature>
<dbReference type="EMBL" id="GL349466">
    <property type="protein sequence ID" value="KNC51260.1"/>
    <property type="molecule type" value="Genomic_DNA"/>
</dbReference>
<organism evidence="2 3">
    <name type="scientific">Thecamonas trahens ATCC 50062</name>
    <dbReference type="NCBI Taxonomy" id="461836"/>
    <lineage>
        <taxon>Eukaryota</taxon>
        <taxon>Apusozoa</taxon>
        <taxon>Apusomonadida</taxon>
        <taxon>Apusomonadidae</taxon>
        <taxon>Thecamonas</taxon>
    </lineage>
</organism>
<feature type="compositionally biased region" description="Polar residues" evidence="1">
    <location>
        <begin position="12"/>
        <end position="30"/>
    </location>
</feature>
<dbReference type="AlphaFoldDB" id="A0A0L0DGE8"/>
<proteinExistence type="predicted"/>
<dbReference type="Proteomes" id="UP000054408">
    <property type="component" value="Unassembled WGS sequence"/>
</dbReference>
<evidence type="ECO:0000313" key="2">
    <source>
        <dbReference type="EMBL" id="KNC51260.1"/>
    </source>
</evidence>
<accession>A0A0L0DGE8</accession>
<feature type="compositionally biased region" description="Polar residues" evidence="1">
    <location>
        <begin position="50"/>
        <end position="61"/>
    </location>
</feature>
<evidence type="ECO:0000256" key="1">
    <source>
        <dbReference type="SAM" id="MobiDB-lite"/>
    </source>
</evidence>
<feature type="compositionally biased region" description="Low complexity" evidence="1">
    <location>
        <begin position="133"/>
        <end position="142"/>
    </location>
</feature>
<feature type="region of interest" description="Disordered" evidence="1">
    <location>
        <begin position="122"/>
        <end position="143"/>
    </location>
</feature>
<sequence length="217" mass="23493">MPGHPKKKAFSTLGSPQTSPVRNTTLTDSSLARGPRRMAAPLPAPVTHSAPLSFSGTSSYAASYAPRRGLDVHRLPPPHAQRRSRPRPSLALMRLHAGAGRSLNEIEAAALADADEERRLRRAAEERARAAHHPAAAWAHAPVPRPRVVHSTLADTHARLFPPARPSLPRRALSRASASYPHPRPYPSPSQQLRAASSLGLRHELPPPPPAPRHRDA</sequence>
<name>A0A0L0DGE8_THETB</name>
<evidence type="ECO:0000313" key="3">
    <source>
        <dbReference type="Proteomes" id="UP000054408"/>
    </source>
</evidence>
<dbReference type="GeneID" id="25566218"/>
<dbReference type="RefSeq" id="XP_013756190.1">
    <property type="nucleotide sequence ID" value="XM_013900736.1"/>
</dbReference>
<protein>
    <submittedName>
        <fullName evidence="2">Uncharacterized protein</fullName>
    </submittedName>
</protein>
<keyword evidence="3" id="KW-1185">Reference proteome</keyword>
<feature type="region of interest" description="Disordered" evidence="1">
    <location>
        <begin position="160"/>
        <end position="217"/>
    </location>
</feature>